<evidence type="ECO:0000256" key="4">
    <source>
        <dbReference type="ARBA" id="ARBA00023136"/>
    </source>
</evidence>
<feature type="transmembrane region" description="Helical" evidence="8">
    <location>
        <begin position="1137"/>
        <end position="1157"/>
    </location>
</feature>
<dbReference type="GO" id="GO:0007224">
    <property type="term" value="P:smoothened signaling pathway"/>
    <property type="evidence" value="ECO:0007669"/>
    <property type="project" value="TreeGrafter"/>
</dbReference>
<feature type="transmembrane region" description="Helical" evidence="8">
    <location>
        <begin position="467"/>
        <end position="490"/>
    </location>
</feature>
<evidence type="ECO:0000256" key="5">
    <source>
        <dbReference type="ARBA" id="ARBA00023180"/>
    </source>
</evidence>
<dbReference type="GO" id="GO:0022857">
    <property type="term" value="F:transmembrane transporter activity"/>
    <property type="evidence" value="ECO:0007669"/>
    <property type="project" value="TreeGrafter"/>
</dbReference>
<dbReference type="PANTHER" id="PTHR45951">
    <property type="entry name" value="PROTEIN DISPATCHED-RELATED"/>
    <property type="match status" value="1"/>
</dbReference>
<evidence type="ECO:0000313" key="11">
    <source>
        <dbReference type="Proteomes" id="UP000186817"/>
    </source>
</evidence>
<evidence type="ECO:0000256" key="3">
    <source>
        <dbReference type="ARBA" id="ARBA00022989"/>
    </source>
</evidence>
<feature type="transmembrane region" description="Helical" evidence="8">
    <location>
        <begin position="497"/>
        <end position="520"/>
    </location>
</feature>
<keyword evidence="2 8" id="KW-0812">Transmembrane</keyword>
<feature type="transmembrane region" description="Helical" evidence="8">
    <location>
        <begin position="674"/>
        <end position="698"/>
    </location>
</feature>
<keyword evidence="3 8" id="KW-1133">Transmembrane helix</keyword>
<dbReference type="GO" id="GO:0016020">
    <property type="term" value="C:membrane"/>
    <property type="evidence" value="ECO:0007669"/>
    <property type="project" value="UniProtKB-SubCell"/>
</dbReference>
<comment type="similarity">
    <text evidence="6">Belongs to the dispatched family.</text>
</comment>
<evidence type="ECO:0000259" key="9">
    <source>
        <dbReference type="PROSITE" id="PS50156"/>
    </source>
</evidence>
<reference evidence="10 11" key="1">
    <citation type="submission" date="2016-02" db="EMBL/GenBank/DDBJ databases">
        <title>Genome analysis of coral dinoflagellate symbionts highlights evolutionary adaptations to a symbiotic lifestyle.</title>
        <authorList>
            <person name="Aranda M."/>
            <person name="Li Y."/>
            <person name="Liew Y.J."/>
            <person name="Baumgarten S."/>
            <person name="Simakov O."/>
            <person name="Wilson M."/>
            <person name="Piel J."/>
            <person name="Ashoor H."/>
            <person name="Bougouffa S."/>
            <person name="Bajic V.B."/>
            <person name="Ryu T."/>
            <person name="Ravasi T."/>
            <person name="Bayer T."/>
            <person name="Micklem G."/>
            <person name="Kim H."/>
            <person name="Bhak J."/>
            <person name="Lajeunesse T.C."/>
            <person name="Voolstra C.R."/>
        </authorList>
    </citation>
    <scope>NUCLEOTIDE SEQUENCE [LARGE SCALE GENOMIC DNA]</scope>
    <source>
        <strain evidence="10 11">CCMP2467</strain>
    </source>
</reference>
<accession>A0A1Q9E0J1</accession>
<keyword evidence="11" id="KW-1185">Reference proteome</keyword>
<dbReference type="PROSITE" id="PS50156">
    <property type="entry name" value="SSD"/>
    <property type="match status" value="1"/>
</dbReference>
<dbReference type="OMA" id="YSLHIAH"/>
<dbReference type="PANTHER" id="PTHR45951:SF3">
    <property type="entry name" value="PROTEIN DISPATCHED"/>
    <property type="match status" value="1"/>
</dbReference>
<feature type="transmembrane region" description="Helical" evidence="8">
    <location>
        <begin position="1242"/>
        <end position="1265"/>
    </location>
</feature>
<comment type="caution">
    <text evidence="10">The sequence shown here is derived from an EMBL/GenBank/DDBJ whole genome shotgun (WGS) entry which is preliminary data.</text>
</comment>
<feature type="transmembrane region" description="Helical" evidence="8">
    <location>
        <begin position="1209"/>
        <end position="1236"/>
    </location>
</feature>
<dbReference type="SUPFAM" id="SSF82866">
    <property type="entry name" value="Multidrug efflux transporter AcrB transmembrane domain"/>
    <property type="match status" value="2"/>
</dbReference>
<dbReference type="Pfam" id="PF12349">
    <property type="entry name" value="Sterol-sensing"/>
    <property type="match status" value="1"/>
</dbReference>
<feature type="transmembrane region" description="Helical" evidence="8">
    <location>
        <begin position="1107"/>
        <end position="1130"/>
    </location>
</feature>
<feature type="transmembrane region" description="Helical" evidence="8">
    <location>
        <begin position="603"/>
        <end position="628"/>
    </location>
</feature>
<dbReference type="EMBL" id="LSRX01000310">
    <property type="protein sequence ID" value="OLQ00932.1"/>
    <property type="molecule type" value="Genomic_DNA"/>
</dbReference>
<dbReference type="Gene3D" id="1.20.1640.10">
    <property type="entry name" value="Multidrug efflux transporter AcrB transmembrane domain"/>
    <property type="match status" value="2"/>
</dbReference>
<feature type="transmembrane region" description="Helical" evidence="8">
    <location>
        <begin position="1169"/>
        <end position="1188"/>
    </location>
</feature>
<evidence type="ECO:0000313" key="10">
    <source>
        <dbReference type="EMBL" id="OLQ00932.1"/>
    </source>
</evidence>
<feature type="compositionally biased region" description="Basic residues" evidence="7">
    <location>
        <begin position="1"/>
        <end position="11"/>
    </location>
</feature>
<dbReference type="OrthoDB" id="435089at2759"/>
<organism evidence="10 11">
    <name type="scientific">Symbiodinium microadriaticum</name>
    <name type="common">Dinoflagellate</name>
    <name type="synonym">Zooxanthella microadriatica</name>
    <dbReference type="NCBI Taxonomy" id="2951"/>
    <lineage>
        <taxon>Eukaryota</taxon>
        <taxon>Sar</taxon>
        <taxon>Alveolata</taxon>
        <taxon>Dinophyceae</taxon>
        <taxon>Suessiales</taxon>
        <taxon>Symbiodiniaceae</taxon>
        <taxon>Symbiodinium</taxon>
    </lineage>
</organism>
<dbReference type="InterPro" id="IPR000731">
    <property type="entry name" value="SSD"/>
</dbReference>
<feature type="region of interest" description="Disordered" evidence="7">
    <location>
        <begin position="1"/>
        <end position="140"/>
    </location>
</feature>
<feature type="transmembrane region" description="Helical" evidence="8">
    <location>
        <begin position="570"/>
        <end position="591"/>
    </location>
</feature>
<gene>
    <name evidence="10" type="primary">Disp1</name>
    <name evidence="10" type="ORF">AK812_SmicGene16355</name>
</gene>
<comment type="subcellular location">
    <subcellularLocation>
        <location evidence="1">Membrane</location>
        <topology evidence="1">Multi-pass membrane protein</topology>
    </subcellularLocation>
</comment>
<dbReference type="Proteomes" id="UP000186817">
    <property type="component" value="Unassembled WGS sequence"/>
</dbReference>
<feature type="domain" description="SSD" evidence="9">
    <location>
        <begin position="535"/>
        <end position="628"/>
    </location>
</feature>
<dbReference type="InterPro" id="IPR052081">
    <property type="entry name" value="Dispatched_Hh_regulator"/>
</dbReference>
<protein>
    <submittedName>
        <fullName evidence="10">Protein dispatched-like 1</fullName>
    </submittedName>
</protein>
<evidence type="ECO:0000256" key="8">
    <source>
        <dbReference type="SAM" id="Phobius"/>
    </source>
</evidence>
<feature type="compositionally biased region" description="Basic and acidic residues" evidence="7">
    <location>
        <begin position="12"/>
        <end position="24"/>
    </location>
</feature>
<evidence type="ECO:0000256" key="7">
    <source>
        <dbReference type="SAM" id="MobiDB-lite"/>
    </source>
</evidence>
<evidence type="ECO:0000256" key="1">
    <source>
        <dbReference type="ARBA" id="ARBA00004141"/>
    </source>
</evidence>
<evidence type="ECO:0000256" key="2">
    <source>
        <dbReference type="ARBA" id="ARBA00022692"/>
    </source>
</evidence>
<keyword evidence="5" id="KW-0325">Glycoprotein</keyword>
<name>A0A1Q9E0J1_SYMMI</name>
<keyword evidence="4 8" id="KW-0472">Membrane</keyword>
<feature type="compositionally biased region" description="Polar residues" evidence="7">
    <location>
        <begin position="122"/>
        <end position="133"/>
    </location>
</feature>
<proteinExistence type="inferred from homology"/>
<sequence length="1368" mass="149452">MDAPPPRRRLGRHDAAEDTATEPRRRLRRRKDQSRSPERTEANSPDESLVPEEPSEPSETVEAVASVASIPNERAPQVPPLPLADFLPGESHSAGVGAGGGGSEAADAGTSQKETPLDATASPASGSQENQDGLRSFPAQWPGTTTEILAKPVQSQPLVKERPVERAAVKRPVCLSPCCASFPCCTAHCPITFCLLVFLGMFTTFGVFWRELAGINIVTDTSVFLEADSRSNAIRAAYLQAYNQREPSARRLGPRRLMTGYMPHIDTRDMYKMHNLALYYRTDSSAGLLDPGISRMVQAFELSIRDGAFYQQLCVERTTAGLEGSCDPGHSFINAVFPSMSDPNLTQVVEDLPHFDRRLDGRGVTAMDSKTVKNILVSKEVYRQLMLPMDYDVSQPLMAARSFFAFNILCCRIDDSAASRSKSLEEIAKVWNQFLSMELLPKLTDFNSRQNLVELNFEGGGLATLQLWNTLAADCLLAIGSVSFIVVYLTCHAGSPILSCGSILLTILAIPSAYLASALLSGSREITGVAFLSIFLITGLGADVVLVFVNFWEASKARFGSDTAARVKFLYRNAGLACLATTFTTAASFFANLASVLRALREFGFFMGLCILGAYLYLLVGLPVLLILNDKLSCCCRCSCFSACCRYLEGKTEPDLKMKGRLSRRLGNCCLRRCLVAHSVSCFAFFILIVAVFAVWVANEITVDAGVPQMFPSDHNLNSVEAVAELFGAAEEHFTNDQIRVCNFVQHQRQSQFKSCAVHLCQITLEMPLTRIGRLPDEEAVNSSETPMAECGCFPTTKPSRRCFSVSPQSTSQVWVTPRVVGDIPEAALKTWQESDEFRQFILDAALEVNSWQAYQLLRDSIPQGFSQAADVTAPHFLKQEFWETGEQLSASYNVLPSFVIPVTIPPNSSAVELCHAEEICYCGAPVCTYAGERLVDSVMPNASWDQVQIPVPETSRRLEAGEAAHVAARLPSPVSRSGRSLSSGVDVAVVWGILVEDGSPLLGSREETWSFNVAFRPESPFTQRTLLQTCRQDLPFPVPSSVFQQTFAEFVDGRVLPSGFLAKEFMWLGLDFELRVIDDVNKDAPADVGEAWHTSQLWIRAEAESAIVSSTVVTMIVSVACGLAGALLFTHLDILLSLMVVVAVTGVTISLAWFMIVFMGWPVGVLEVLGLIVFVGYSITYSLHIAHKYQLHSMELEEEPLSERRRHAVVQALQSMASSVLGSAATTLGSSFFLFFCQLVIFVKLATVLFAVTFFACVFAILALQALDLTTVLAEDVHRTELNLDFTEEPSSSAIAASSTKLTSSLARKIPKDEISSSQKTQVFISSTPSAFKSSWPVAIAPEPFAGVVSPPPNRDLFSGSISTSVF</sequence>
<feature type="transmembrane region" description="Helical" evidence="8">
    <location>
        <begin position="526"/>
        <end position="549"/>
    </location>
</feature>
<dbReference type="InterPro" id="IPR053958">
    <property type="entry name" value="HMGCR/SNAP/NPC1-like_SSD"/>
</dbReference>
<evidence type="ECO:0000256" key="6">
    <source>
        <dbReference type="ARBA" id="ARBA00038046"/>
    </source>
</evidence>